<evidence type="ECO:0000256" key="5">
    <source>
        <dbReference type="ARBA" id="ARBA00023163"/>
    </source>
</evidence>
<dbReference type="GO" id="GO:0016987">
    <property type="term" value="F:sigma factor activity"/>
    <property type="evidence" value="ECO:0007669"/>
    <property type="project" value="UniProtKB-KW"/>
</dbReference>
<evidence type="ECO:0000256" key="1">
    <source>
        <dbReference type="ARBA" id="ARBA00010641"/>
    </source>
</evidence>
<reference evidence="9" key="1">
    <citation type="submission" date="2020-05" db="EMBL/GenBank/DDBJ databases">
        <title>Frigoriglobus tundricola gen. nov., sp. nov., a psychrotolerant cellulolytic planctomycete of the family Gemmataceae with two divergent copies of 16S rRNA gene.</title>
        <authorList>
            <person name="Kulichevskaya I.S."/>
            <person name="Ivanova A.A."/>
            <person name="Naumoff D.G."/>
            <person name="Beletsky A.V."/>
            <person name="Rijpstra W.I.C."/>
            <person name="Sinninghe Damste J.S."/>
            <person name="Mardanov A.V."/>
            <person name="Ravin N.V."/>
            <person name="Dedysh S.N."/>
        </authorList>
    </citation>
    <scope>NUCLEOTIDE SEQUENCE [LARGE SCALE GENOMIC DNA]</scope>
    <source>
        <strain evidence="9">PL17</strain>
    </source>
</reference>
<dbReference type="RefSeq" id="WP_171474347.1">
    <property type="nucleotide sequence ID" value="NZ_CP053452.2"/>
</dbReference>
<dbReference type="GO" id="GO:0003677">
    <property type="term" value="F:DNA binding"/>
    <property type="evidence" value="ECO:0007669"/>
    <property type="project" value="UniProtKB-KW"/>
</dbReference>
<evidence type="ECO:0000259" key="7">
    <source>
        <dbReference type="Pfam" id="PF08281"/>
    </source>
</evidence>
<dbReference type="Pfam" id="PF04542">
    <property type="entry name" value="Sigma70_r2"/>
    <property type="match status" value="1"/>
</dbReference>
<sequence>MPLGEPNAPDLRGGSARRAEFEALYEQHSREVWALAYARWLDSDLAMDITQEAFLRLWKQWEAGGEDIQNPRAWLLRVARNLAEDYAKSAFRRNGTQPQELLNGVRSAQPQPSDELERQEQFAQLRAVLDELAPADREILTLRYALEYDANTIAERLNVAVTAVHMRLSRARQRLAERLTTLGGFTPGEPAGETKNT</sequence>
<dbReference type="Gene3D" id="1.10.10.10">
    <property type="entry name" value="Winged helix-like DNA-binding domain superfamily/Winged helix DNA-binding domain"/>
    <property type="match status" value="1"/>
</dbReference>
<evidence type="ECO:0000256" key="2">
    <source>
        <dbReference type="ARBA" id="ARBA00023015"/>
    </source>
</evidence>
<protein>
    <submittedName>
        <fullName evidence="8">RNA polymerase sigma factor RpoE</fullName>
    </submittedName>
</protein>
<comment type="similarity">
    <text evidence="1">Belongs to the sigma-70 factor family. ECF subfamily.</text>
</comment>
<evidence type="ECO:0000313" key="8">
    <source>
        <dbReference type="EMBL" id="QJW99370.1"/>
    </source>
</evidence>
<proteinExistence type="inferred from homology"/>
<evidence type="ECO:0000313" key="9">
    <source>
        <dbReference type="Proteomes" id="UP000503447"/>
    </source>
</evidence>
<dbReference type="PANTHER" id="PTHR43133:SF8">
    <property type="entry name" value="RNA POLYMERASE SIGMA FACTOR HI_1459-RELATED"/>
    <property type="match status" value="1"/>
</dbReference>
<dbReference type="KEGG" id="ftj:FTUN_6978"/>
<dbReference type="InterPro" id="IPR039425">
    <property type="entry name" value="RNA_pol_sigma-70-like"/>
</dbReference>
<dbReference type="NCBIfam" id="TIGR02937">
    <property type="entry name" value="sigma70-ECF"/>
    <property type="match status" value="1"/>
</dbReference>
<dbReference type="Gene3D" id="1.10.1740.10">
    <property type="match status" value="1"/>
</dbReference>
<dbReference type="CDD" id="cd06171">
    <property type="entry name" value="Sigma70_r4"/>
    <property type="match status" value="1"/>
</dbReference>
<dbReference type="AlphaFoldDB" id="A0A6M5Z155"/>
<dbReference type="PANTHER" id="PTHR43133">
    <property type="entry name" value="RNA POLYMERASE ECF-TYPE SIGMA FACTO"/>
    <property type="match status" value="1"/>
</dbReference>
<dbReference type="SUPFAM" id="SSF88659">
    <property type="entry name" value="Sigma3 and sigma4 domains of RNA polymerase sigma factors"/>
    <property type="match status" value="1"/>
</dbReference>
<feature type="domain" description="RNA polymerase sigma factor 70 region 4 type 2" evidence="7">
    <location>
        <begin position="124"/>
        <end position="175"/>
    </location>
</feature>
<dbReference type="GO" id="GO:0006352">
    <property type="term" value="P:DNA-templated transcription initiation"/>
    <property type="evidence" value="ECO:0007669"/>
    <property type="project" value="InterPro"/>
</dbReference>
<keyword evidence="4" id="KW-0238">DNA-binding</keyword>
<dbReference type="SUPFAM" id="SSF88946">
    <property type="entry name" value="Sigma2 domain of RNA polymerase sigma factors"/>
    <property type="match status" value="1"/>
</dbReference>
<dbReference type="Pfam" id="PF08281">
    <property type="entry name" value="Sigma70_r4_2"/>
    <property type="match status" value="1"/>
</dbReference>
<dbReference type="InterPro" id="IPR013249">
    <property type="entry name" value="RNA_pol_sigma70_r4_t2"/>
</dbReference>
<organism evidence="8 9">
    <name type="scientific">Frigoriglobus tundricola</name>
    <dbReference type="NCBI Taxonomy" id="2774151"/>
    <lineage>
        <taxon>Bacteria</taxon>
        <taxon>Pseudomonadati</taxon>
        <taxon>Planctomycetota</taxon>
        <taxon>Planctomycetia</taxon>
        <taxon>Gemmatales</taxon>
        <taxon>Gemmataceae</taxon>
        <taxon>Frigoriglobus</taxon>
    </lineage>
</organism>
<dbReference type="InterPro" id="IPR036388">
    <property type="entry name" value="WH-like_DNA-bd_sf"/>
</dbReference>
<dbReference type="InterPro" id="IPR013325">
    <property type="entry name" value="RNA_pol_sigma_r2"/>
</dbReference>
<gene>
    <name evidence="8" type="ORF">FTUN_6978</name>
</gene>
<evidence type="ECO:0000256" key="4">
    <source>
        <dbReference type="ARBA" id="ARBA00023125"/>
    </source>
</evidence>
<evidence type="ECO:0000259" key="6">
    <source>
        <dbReference type="Pfam" id="PF04542"/>
    </source>
</evidence>
<dbReference type="InterPro" id="IPR007627">
    <property type="entry name" value="RNA_pol_sigma70_r2"/>
</dbReference>
<keyword evidence="3" id="KW-0731">Sigma factor</keyword>
<accession>A0A6M5Z155</accession>
<evidence type="ECO:0000256" key="3">
    <source>
        <dbReference type="ARBA" id="ARBA00023082"/>
    </source>
</evidence>
<keyword evidence="9" id="KW-1185">Reference proteome</keyword>
<name>A0A6M5Z155_9BACT</name>
<dbReference type="InterPro" id="IPR014284">
    <property type="entry name" value="RNA_pol_sigma-70_dom"/>
</dbReference>
<dbReference type="EMBL" id="CP053452">
    <property type="protein sequence ID" value="QJW99370.1"/>
    <property type="molecule type" value="Genomic_DNA"/>
</dbReference>
<feature type="domain" description="RNA polymerase sigma-70 region 2" evidence="6">
    <location>
        <begin position="24"/>
        <end position="90"/>
    </location>
</feature>
<keyword evidence="5" id="KW-0804">Transcription</keyword>
<dbReference type="InterPro" id="IPR013324">
    <property type="entry name" value="RNA_pol_sigma_r3/r4-like"/>
</dbReference>
<keyword evidence="2" id="KW-0805">Transcription regulation</keyword>
<dbReference type="Proteomes" id="UP000503447">
    <property type="component" value="Chromosome"/>
</dbReference>